<evidence type="ECO:0000256" key="1">
    <source>
        <dbReference type="SAM" id="MobiDB-lite"/>
    </source>
</evidence>
<dbReference type="STRING" id="984485.A0A1E4RS60"/>
<organism evidence="3 4">
    <name type="scientific">Hyphopichia burtonii NRRL Y-1933</name>
    <dbReference type="NCBI Taxonomy" id="984485"/>
    <lineage>
        <taxon>Eukaryota</taxon>
        <taxon>Fungi</taxon>
        <taxon>Dikarya</taxon>
        <taxon>Ascomycota</taxon>
        <taxon>Saccharomycotina</taxon>
        <taxon>Pichiomycetes</taxon>
        <taxon>Debaryomycetaceae</taxon>
        <taxon>Hyphopichia</taxon>
    </lineage>
</organism>
<dbReference type="GeneID" id="30995109"/>
<evidence type="ECO:0000313" key="4">
    <source>
        <dbReference type="Proteomes" id="UP000095085"/>
    </source>
</evidence>
<dbReference type="EMBL" id="KV454538">
    <property type="protein sequence ID" value="ODV70087.1"/>
    <property type="molecule type" value="Genomic_DNA"/>
</dbReference>
<feature type="region of interest" description="Disordered" evidence="1">
    <location>
        <begin position="337"/>
        <end position="363"/>
    </location>
</feature>
<reference evidence="4" key="1">
    <citation type="submission" date="2016-05" db="EMBL/GenBank/DDBJ databases">
        <title>Comparative genomics of biotechnologically important yeasts.</title>
        <authorList>
            <consortium name="DOE Joint Genome Institute"/>
            <person name="Riley R."/>
            <person name="Haridas S."/>
            <person name="Wolfe K.H."/>
            <person name="Lopes M.R."/>
            <person name="Hittinger C.T."/>
            <person name="Goker M."/>
            <person name="Salamov A."/>
            <person name="Wisecaver J."/>
            <person name="Long T.M."/>
            <person name="Aerts A.L."/>
            <person name="Barry K."/>
            <person name="Choi C."/>
            <person name="Clum A."/>
            <person name="Coughlan A.Y."/>
            <person name="Deshpande S."/>
            <person name="Douglass A.P."/>
            <person name="Hanson S.J."/>
            <person name="Klenk H.-P."/>
            <person name="Labutti K."/>
            <person name="Lapidus A."/>
            <person name="Lindquist E."/>
            <person name="Lipzen A."/>
            <person name="Meier-Kolthoff J.P."/>
            <person name="Ohm R.A."/>
            <person name="Otillar R.P."/>
            <person name="Pangilinan J."/>
            <person name="Peng Y."/>
            <person name="Rokas A."/>
            <person name="Rosa C.A."/>
            <person name="Scheuner C."/>
            <person name="Sibirny A.A."/>
            <person name="Slot J.C."/>
            <person name="Stielow J.B."/>
            <person name="Sun H."/>
            <person name="Kurtzman C.P."/>
            <person name="Blackwell M."/>
            <person name="Grigoriev I.V."/>
            <person name="Jeffries T.W."/>
        </authorList>
    </citation>
    <scope>NUCLEOTIDE SEQUENCE [LARGE SCALE GENOMIC DNA]</scope>
    <source>
        <strain evidence="4">NRRL Y-1933</strain>
    </source>
</reference>
<dbReference type="Pfam" id="PF07534">
    <property type="entry name" value="TLD"/>
    <property type="match status" value="1"/>
</dbReference>
<sequence length="661" mass="75431">MGQSASSLDINSGTLNQNTTLVLFTRKQVIDYFLQKCMAKLTALEIKALTTKLNITNLNDASVISHSDLAFLLGILHDKLKDNDLLNPKFGYVVKILYKSFKVLSKFPFLQDYHSENSGLTLKDLILASFFHSGRYKKTLGSEYDYLKLVFISFSYASSSDDEEAPIKEKLTPETKSAIEKPMVAEEYVPGDLENYVIEVVQGAKDEEYNTAHRIKWSTMNQIQSFDEIDVEELVINSHDLVQLFTFFLIIISVPKKKHSLMQQQVINSITKQWDSFEESAISLVRYIDVDLNIGNLKSSSVAYQDFKKGIDNSFDKLFQNGFNSMFKNGLFSSVQAENEPDPGPSDPVKPFNNNNTYPQKKGKQFPKFEESKLVNQASLSLISNCLENIGSDVNISTNNLVKLYRGSESGFSIRSLELKIFKWQAPTLFLVGGKRLKPKTIQNNKRYQQFIQEYPRYFRTSEESKRNWQNDNDYITYAVLVKQPWRASNKRNFGDENTVIISLSPRLDYYKSITNSLKGELIYFNNLGLGLGFGNDQPINKNNIKKYLPGDVSLTVEANLEFAVFRHIANISSNASSYFQKSQQKQVSKEDFEDRFMITDLEVWGVGSTQELEEQRKQWEWEEKQAEARQSVNLKTMNEDRAFLEMVGLVGNNNASGGSV</sequence>
<evidence type="ECO:0000259" key="2">
    <source>
        <dbReference type="PROSITE" id="PS51886"/>
    </source>
</evidence>
<dbReference type="AlphaFoldDB" id="A0A1E4RS60"/>
<dbReference type="OrthoDB" id="289228at2759"/>
<gene>
    <name evidence="3" type="ORF">HYPBUDRAFT_151562</name>
</gene>
<feature type="domain" description="TLDc" evidence="2">
    <location>
        <begin position="373"/>
        <end position="608"/>
    </location>
</feature>
<dbReference type="PROSITE" id="PS51886">
    <property type="entry name" value="TLDC"/>
    <property type="match status" value="1"/>
</dbReference>
<evidence type="ECO:0000313" key="3">
    <source>
        <dbReference type="EMBL" id="ODV70087.1"/>
    </source>
</evidence>
<accession>A0A1E4RS60</accession>
<dbReference type="InterPro" id="IPR006571">
    <property type="entry name" value="TLDc_dom"/>
</dbReference>
<proteinExistence type="predicted"/>
<dbReference type="RefSeq" id="XP_020079154.1">
    <property type="nucleotide sequence ID" value="XM_020220559.1"/>
</dbReference>
<name>A0A1E4RS60_9ASCO</name>
<dbReference type="SMART" id="SM00584">
    <property type="entry name" value="TLDc"/>
    <property type="match status" value="1"/>
</dbReference>
<protein>
    <submittedName>
        <fullName evidence="3">Restriction of telomere capping protein 5</fullName>
    </submittedName>
</protein>
<dbReference type="Proteomes" id="UP000095085">
    <property type="component" value="Unassembled WGS sequence"/>
</dbReference>
<keyword evidence="4" id="KW-1185">Reference proteome</keyword>